<name>A0A8H6ZEZ6_9AGAR</name>
<dbReference type="Pfam" id="PF20152">
    <property type="entry name" value="DUF6534"/>
    <property type="match status" value="1"/>
</dbReference>
<organism evidence="3 4">
    <name type="scientific">Mycena sanguinolenta</name>
    <dbReference type="NCBI Taxonomy" id="230812"/>
    <lineage>
        <taxon>Eukaryota</taxon>
        <taxon>Fungi</taxon>
        <taxon>Dikarya</taxon>
        <taxon>Basidiomycota</taxon>
        <taxon>Agaricomycotina</taxon>
        <taxon>Agaricomycetes</taxon>
        <taxon>Agaricomycetidae</taxon>
        <taxon>Agaricales</taxon>
        <taxon>Marasmiineae</taxon>
        <taxon>Mycenaceae</taxon>
        <taxon>Mycena</taxon>
    </lineage>
</organism>
<feature type="transmembrane region" description="Helical" evidence="1">
    <location>
        <begin position="202"/>
        <end position="222"/>
    </location>
</feature>
<evidence type="ECO:0000259" key="2">
    <source>
        <dbReference type="Pfam" id="PF20152"/>
    </source>
</evidence>
<dbReference type="InterPro" id="IPR045339">
    <property type="entry name" value="DUF6534"/>
</dbReference>
<dbReference type="PANTHER" id="PTHR40465:SF1">
    <property type="entry name" value="DUF6534 DOMAIN-CONTAINING PROTEIN"/>
    <property type="match status" value="1"/>
</dbReference>
<reference evidence="3" key="1">
    <citation type="submission" date="2020-05" db="EMBL/GenBank/DDBJ databases">
        <title>Mycena genomes resolve the evolution of fungal bioluminescence.</title>
        <authorList>
            <person name="Tsai I.J."/>
        </authorList>
    </citation>
    <scope>NUCLEOTIDE SEQUENCE</scope>
    <source>
        <strain evidence="3">160909Yilan</strain>
    </source>
</reference>
<protein>
    <recommendedName>
        <fullName evidence="2">DUF6534 domain-containing protein</fullName>
    </recommendedName>
</protein>
<keyword evidence="1" id="KW-1133">Transmembrane helix</keyword>
<feature type="transmembrane region" description="Helical" evidence="1">
    <location>
        <begin position="50"/>
        <end position="74"/>
    </location>
</feature>
<evidence type="ECO:0000313" key="4">
    <source>
        <dbReference type="Proteomes" id="UP000623467"/>
    </source>
</evidence>
<keyword evidence="1" id="KW-0472">Membrane</keyword>
<dbReference type="OrthoDB" id="2562493at2759"/>
<feature type="transmembrane region" description="Helical" evidence="1">
    <location>
        <begin position="121"/>
        <end position="149"/>
    </location>
</feature>
<proteinExistence type="predicted"/>
<dbReference type="Proteomes" id="UP000623467">
    <property type="component" value="Unassembled WGS sequence"/>
</dbReference>
<feature type="transmembrane region" description="Helical" evidence="1">
    <location>
        <begin position="94"/>
        <end position="114"/>
    </location>
</feature>
<keyword evidence="4" id="KW-1185">Reference proteome</keyword>
<dbReference type="PANTHER" id="PTHR40465">
    <property type="entry name" value="CHROMOSOME 1, WHOLE GENOME SHOTGUN SEQUENCE"/>
    <property type="match status" value="1"/>
</dbReference>
<sequence>MDTPLSVRLFLGPIFVGTCLSTWLFGVCASQFTTYFVSARRAQDSLIIRALVVWEFSISVFSTVTSIYFVWLYLVENYFNPAFLASAPWPLTAVPLLSALSACPVQIFMAYRVLRFSRSRLVFGLLVFLTVSNGAIAFATSVLAFGLTFDEGSRLTPIADSWLAVTVANDVAVTLFLIYYLYKSRTDFDRTNTVIGRLIRSAIESAAFASFFSVMVLAILRFPEPVSTSCFHNQWAVSIRALYYRLSTDATSCVMNLHDRMSLANL</sequence>
<comment type="caution">
    <text evidence="3">The sequence shown here is derived from an EMBL/GenBank/DDBJ whole genome shotgun (WGS) entry which is preliminary data.</text>
</comment>
<feature type="domain" description="DUF6534" evidence="2">
    <location>
        <begin position="167"/>
        <end position="220"/>
    </location>
</feature>
<accession>A0A8H6ZEZ6</accession>
<feature type="transmembrane region" description="Helical" evidence="1">
    <location>
        <begin position="14"/>
        <end position="38"/>
    </location>
</feature>
<feature type="transmembrane region" description="Helical" evidence="1">
    <location>
        <begin position="161"/>
        <end position="182"/>
    </location>
</feature>
<dbReference type="EMBL" id="JACAZH010000001">
    <property type="protein sequence ID" value="KAF7377793.1"/>
    <property type="molecule type" value="Genomic_DNA"/>
</dbReference>
<gene>
    <name evidence="3" type="ORF">MSAN_00202700</name>
</gene>
<dbReference type="AlphaFoldDB" id="A0A8H6ZEZ6"/>
<evidence type="ECO:0000313" key="3">
    <source>
        <dbReference type="EMBL" id="KAF7377793.1"/>
    </source>
</evidence>
<keyword evidence="1" id="KW-0812">Transmembrane</keyword>
<evidence type="ECO:0000256" key="1">
    <source>
        <dbReference type="SAM" id="Phobius"/>
    </source>
</evidence>